<protein>
    <submittedName>
        <fullName evidence="1">Uncharacterized protein</fullName>
    </submittedName>
</protein>
<organism evidence="1 2">
    <name type="scientific">Peronosclerospora sorghi</name>
    <dbReference type="NCBI Taxonomy" id="230839"/>
    <lineage>
        <taxon>Eukaryota</taxon>
        <taxon>Sar</taxon>
        <taxon>Stramenopiles</taxon>
        <taxon>Oomycota</taxon>
        <taxon>Peronosporomycetes</taxon>
        <taxon>Peronosporales</taxon>
        <taxon>Peronosporaceae</taxon>
        <taxon>Peronosclerospora</taxon>
    </lineage>
</organism>
<reference evidence="1 2" key="1">
    <citation type="journal article" date="2022" name="bioRxiv">
        <title>The genome of the oomycete Peronosclerospora sorghi, a cosmopolitan pathogen of maize and sorghum, is inflated with dispersed pseudogenes.</title>
        <authorList>
            <person name="Fletcher K."/>
            <person name="Martin F."/>
            <person name="Isakeit T."/>
            <person name="Cavanaugh K."/>
            <person name="Magill C."/>
            <person name="Michelmore R."/>
        </authorList>
    </citation>
    <scope>NUCLEOTIDE SEQUENCE [LARGE SCALE GENOMIC DNA]</scope>
    <source>
        <strain evidence="1">P6</strain>
    </source>
</reference>
<comment type="caution">
    <text evidence="1">The sequence shown here is derived from an EMBL/GenBank/DDBJ whole genome shotgun (WGS) entry which is preliminary data.</text>
</comment>
<proteinExistence type="predicted"/>
<evidence type="ECO:0000313" key="1">
    <source>
        <dbReference type="EMBL" id="KAI9922368.1"/>
    </source>
</evidence>
<gene>
    <name evidence="1" type="ORF">PsorP6_001722</name>
</gene>
<dbReference type="Proteomes" id="UP001163321">
    <property type="component" value="Chromosome 1"/>
</dbReference>
<keyword evidence="2" id="KW-1185">Reference proteome</keyword>
<accession>A0ACC0WWX7</accession>
<sequence>MDLEDDEKTAAAAAAALAHGVDDIIQEEHEGIKNKSSQAQEQPTGTEVSKLRQMVIQRHNLLESAYEVFAGDGDDSELLNTGKRVARF</sequence>
<evidence type="ECO:0000313" key="2">
    <source>
        <dbReference type="Proteomes" id="UP001163321"/>
    </source>
</evidence>
<dbReference type="EMBL" id="CM047580">
    <property type="protein sequence ID" value="KAI9922368.1"/>
    <property type="molecule type" value="Genomic_DNA"/>
</dbReference>
<name>A0ACC0WWX7_9STRA</name>